<dbReference type="RefSeq" id="WP_358138930.1">
    <property type="nucleotide sequence ID" value="NZ_JBFALK010000021.1"/>
</dbReference>
<reference evidence="2 3" key="1">
    <citation type="submission" date="2024-06" db="EMBL/GenBank/DDBJ databases">
        <title>The Natural Products Discovery Center: Release of the First 8490 Sequenced Strains for Exploring Actinobacteria Biosynthetic Diversity.</title>
        <authorList>
            <person name="Kalkreuter E."/>
            <person name="Kautsar S.A."/>
            <person name="Yang D."/>
            <person name="Bader C.D."/>
            <person name="Teijaro C.N."/>
            <person name="Fluegel L."/>
            <person name="Davis C.M."/>
            <person name="Simpson J.R."/>
            <person name="Lauterbach L."/>
            <person name="Steele A.D."/>
            <person name="Gui C."/>
            <person name="Meng S."/>
            <person name="Li G."/>
            <person name="Viehrig K."/>
            <person name="Ye F."/>
            <person name="Su P."/>
            <person name="Kiefer A.F."/>
            <person name="Nichols A."/>
            <person name="Cepeda A.J."/>
            <person name="Yan W."/>
            <person name="Fan B."/>
            <person name="Jiang Y."/>
            <person name="Adhikari A."/>
            <person name="Zheng C.-J."/>
            <person name="Schuster L."/>
            <person name="Cowan T.M."/>
            <person name="Smanski M.J."/>
            <person name="Chevrette M.G."/>
            <person name="De Carvalho L.P.S."/>
            <person name="Shen B."/>
        </authorList>
    </citation>
    <scope>NUCLEOTIDE SEQUENCE [LARGE SCALE GENOMIC DNA]</scope>
    <source>
        <strain evidence="2 3">NPDC050100</strain>
    </source>
</reference>
<accession>A0ABV3GNW8</accession>
<evidence type="ECO:0000313" key="2">
    <source>
        <dbReference type="EMBL" id="MEV0973341.1"/>
    </source>
</evidence>
<dbReference type="InterPro" id="IPR032675">
    <property type="entry name" value="LRR_dom_sf"/>
</dbReference>
<dbReference type="Gene3D" id="3.80.10.10">
    <property type="entry name" value="Ribonuclease Inhibitor"/>
    <property type="match status" value="1"/>
</dbReference>
<dbReference type="SUPFAM" id="SSF52047">
    <property type="entry name" value="RNI-like"/>
    <property type="match status" value="1"/>
</dbReference>
<feature type="region of interest" description="Disordered" evidence="1">
    <location>
        <begin position="189"/>
        <end position="213"/>
    </location>
</feature>
<proteinExistence type="predicted"/>
<evidence type="ECO:0000313" key="3">
    <source>
        <dbReference type="Proteomes" id="UP001551675"/>
    </source>
</evidence>
<sequence length="512" mass="55339">MTAPNSPAAGMLSAAQAMHIGALAIVVAAPDALRRIRDSLPPRRNDWPALARHTFPGEEEYPPVLKGAREGIEDLLGPCGPDVRQAIGAAAAARVGSRSCEAVVLDLGLAAADLYVAGRAAERLGAIRDLFADHEHASRIRELFERAMNDLAIARTAVVRAARLLNRMPRTRLFPPEVARSVRSLSRLAGGPLPAFDGSPGEPGERPPGRRPGERWCKRIKQAIWALDVAFSLPPAPTWPPPPPSATEASTLAEILARPDDTEARSRWAELAEARGAPQAALVRAQVEAREWVRQWPDLGRLEPRQSRFLVEWHPEWAAPVRRLGARDVAFRRGFVEWVSIDAGTFLRRAPELFTVAPILYVKLTGVAPLLPDLLASGLLSRLLALDLSGEGLDDGHVAAIAGASGLTRLRSLDLSSNPISAAGLAHLYTTAALPSLVYCDLDGTSCGPLYRLGWTAQEYPTEEWVATPLLVSLEADFGKRAWTTPYRTPPDFDTLTVLIDPKTGKPPAPPD</sequence>
<organism evidence="2 3">
    <name type="scientific">Microtetraspora glauca</name>
    <dbReference type="NCBI Taxonomy" id="1996"/>
    <lineage>
        <taxon>Bacteria</taxon>
        <taxon>Bacillati</taxon>
        <taxon>Actinomycetota</taxon>
        <taxon>Actinomycetes</taxon>
        <taxon>Streptosporangiales</taxon>
        <taxon>Streptosporangiaceae</taxon>
        <taxon>Microtetraspora</taxon>
    </lineage>
</organism>
<name>A0ABV3GNW8_MICGL</name>
<dbReference type="EMBL" id="JBFALK010000021">
    <property type="protein sequence ID" value="MEV0973341.1"/>
    <property type="molecule type" value="Genomic_DNA"/>
</dbReference>
<keyword evidence="3" id="KW-1185">Reference proteome</keyword>
<protein>
    <submittedName>
        <fullName evidence="2">Uncharacterized protein</fullName>
    </submittedName>
</protein>
<comment type="caution">
    <text evidence="2">The sequence shown here is derived from an EMBL/GenBank/DDBJ whole genome shotgun (WGS) entry which is preliminary data.</text>
</comment>
<evidence type="ECO:0000256" key="1">
    <source>
        <dbReference type="SAM" id="MobiDB-lite"/>
    </source>
</evidence>
<dbReference type="Proteomes" id="UP001551675">
    <property type="component" value="Unassembled WGS sequence"/>
</dbReference>
<feature type="compositionally biased region" description="Basic and acidic residues" evidence="1">
    <location>
        <begin position="203"/>
        <end position="213"/>
    </location>
</feature>
<gene>
    <name evidence="2" type="ORF">AB0I59_32465</name>
</gene>